<keyword evidence="1" id="KW-1185">Reference proteome</keyword>
<organism evidence="1 2">
    <name type="scientific">Angiostrongylus cantonensis</name>
    <name type="common">Rat lungworm</name>
    <dbReference type="NCBI Taxonomy" id="6313"/>
    <lineage>
        <taxon>Eukaryota</taxon>
        <taxon>Metazoa</taxon>
        <taxon>Ecdysozoa</taxon>
        <taxon>Nematoda</taxon>
        <taxon>Chromadorea</taxon>
        <taxon>Rhabditida</taxon>
        <taxon>Rhabditina</taxon>
        <taxon>Rhabditomorpha</taxon>
        <taxon>Strongyloidea</taxon>
        <taxon>Metastrongylidae</taxon>
        <taxon>Angiostrongylus</taxon>
    </lineage>
</organism>
<evidence type="ECO:0000313" key="2">
    <source>
        <dbReference type="WBParaSite" id="ACAC_0001289001-mRNA-1"/>
    </source>
</evidence>
<dbReference type="Gene3D" id="3.40.50.150">
    <property type="entry name" value="Vaccinia Virus protein VP39"/>
    <property type="match status" value="1"/>
</dbReference>
<sequence length="140" mass="16411">LSLLQENVEKNCLSNICEVKGLDWQDADNIKAVVDELTELDYLIASDVFYDVCTFRPLMTTVHTFFQRFPLLQFYFSYAEREYVLIDIFLKYKVVQLYKNVLLYFVCTSPAVYRLIMTRKCSFVSGCNVQPLVHPHSRLS</sequence>
<dbReference type="InterPro" id="IPR029063">
    <property type="entry name" value="SAM-dependent_MTases_sf"/>
</dbReference>
<name>A0A0K0DMH4_ANGCA</name>
<dbReference type="Pfam" id="PF10294">
    <property type="entry name" value="Methyltransf_16"/>
    <property type="match status" value="1"/>
</dbReference>
<dbReference type="Proteomes" id="UP000035642">
    <property type="component" value="Unassembled WGS sequence"/>
</dbReference>
<dbReference type="AlphaFoldDB" id="A0A0K0DMH4"/>
<accession>A0A0K0DMH4</accession>
<dbReference type="InterPro" id="IPR019410">
    <property type="entry name" value="Methyltransf_16"/>
</dbReference>
<dbReference type="STRING" id="6313.A0A0K0DMH4"/>
<protein>
    <submittedName>
        <fullName evidence="2">MTS domain-containing protein</fullName>
    </submittedName>
</protein>
<reference evidence="2" key="2">
    <citation type="submission" date="2017-02" db="UniProtKB">
        <authorList>
            <consortium name="WormBaseParasite"/>
        </authorList>
    </citation>
    <scope>IDENTIFICATION</scope>
</reference>
<proteinExistence type="predicted"/>
<evidence type="ECO:0000313" key="1">
    <source>
        <dbReference type="Proteomes" id="UP000035642"/>
    </source>
</evidence>
<reference evidence="1" key="1">
    <citation type="submission" date="2012-09" db="EMBL/GenBank/DDBJ databases">
        <authorList>
            <person name="Martin A.A."/>
        </authorList>
    </citation>
    <scope>NUCLEOTIDE SEQUENCE</scope>
</reference>
<dbReference type="WBParaSite" id="ACAC_0001289001-mRNA-1">
    <property type="protein sequence ID" value="ACAC_0001289001-mRNA-1"/>
    <property type="gene ID" value="ACAC_0001289001"/>
</dbReference>